<dbReference type="Proteomes" id="UP000242770">
    <property type="component" value="Unassembled WGS sequence"/>
</dbReference>
<feature type="compositionally biased region" description="Low complexity" evidence="1">
    <location>
        <begin position="240"/>
        <end position="255"/>
    </location>
</feature>
<reference evidence="3" key="1">
    <citation type="submission" date="2014-06" db="EMBL/GenBank/DDBJ databases">
        <authorList>
            <person name="Berkman P.J."/>
        </authorList>
    </citation>
    <scope>NUCLEOTIDE SEQUENCE [LARGE SCALE GENOMIC DNA]</scope>
</reference>
<feature type="compositionally biased region" description="Low complexity" evidence="1">
    <location>
        <begin position="298"/>
        <end position="313"/>
    </location>
</feature>
<accession>A0A0F7RU88</accession>
<evidence type="ECO:0000313" key="2">
    <source>
        <dbReference type="EMBL" id="CDR98848.1"/>
    </source>
</evidence>
<feature type="region of interest" description="Disordered" evidence="1">
    <location>
        <begin position="146"/>
        <end position="226"/>
    </location>
</feature>
<proteinExistence type="predicted"/>
<evidence type="ECO:0000313" key="3">
    <source>
        <dbReference type="Proteomes" id="UP000242770"/>
    </source>
</evidence>
<gene>
    <name evidence="2" type="primary">SSCI08210.1</name>
</gene>
<dbReference type="AlphaFoldDB" id="A0A0F7RU88"/>
<dbReference type="EMBL" id="CCFA01000417">
    <property type="protein sequence ID" value="CDR98848.1"/>
    <property type="molecule type" value="Genomic_DNA"/>
</dbReference>
<dbReference type="STRING" id="49012.A0A0F7RU88"/>
<protein>
    <recommendedName>
        <fullName evidence="4">SH3 domain-containing protein</fullName>
    </recommendedName>
</protein>
<dbReference type="SUPFAM" id="SSF50044">
    <property type="entry name" value="SH3-domain"/>
    <property type="match status" value="1"/>
</dbReference>
<dbReference type="InterPro" id="IPR036028">
    <property type="entry name" value="SH3-like_dom_sf"/>
</dbReference>
<keyword evidence="3" id="KW-1185">Reference proteome</keyword>
<evidence type="ECO:0008006" key="4">
    <source>
        <dbReference type="Google" id="ProtNLM"/>
    </source>
</evidence>
<feature type="compositionally biased region" description="Low complexity" evidence="1">
    <location>
        <begin position="193"/>
        <end position="207"/>
    </location>
</feature>
<evidence type="ECO:0000256" key="1">
    <source>
        <dbReference type="SAM" id="MobiDB-lite"/>
    </source>
</evidence>
<feature type="compositionally biased region" description="Low complexity" evidence="1">
    <location>
        <begin position="266"/>
        <end position="287"/>
    </location>
</feature>
<sequence>MDAHTLNAWTRFALQKGGIGSCTALIDNPATEPEDLMFMAGEKIIVLRRLGDDSLGSDRRPTGSTTAALNKRKSDTLPDSEAWFLGYCEGVVGRFKGAHVQFHARLKKPVLMRRSGAGIIRDSSVRPMSKSEAAKMHLSQVPAGIPFTAVNSDGEEDPAITSPSIPRRPVEDNDDDSDDSTSLLPWARHSRESSAASNSSPAPKPTSLPARNGSLMRPAAPARTSSVFEAQAPAAHALPTIHHLPPSPISSSESPVHAETKNGLPSITTTSSSRSNSRSGNTSFSTTLAGTSAAADLTSRTSCTSSNSTTSTNDDSDDEQGAENRRRDYTFSIYDVYGRDSPTLV</sequence>
<feature type="region of interest" description="Disordered" evidence="1">
    <location>
        <begin position="240"/>
        <end position="329"/>
    </location>
</feature>
<organism evidence="2 3">
    <name type="scientific">Sporisorium scitamineum</name>
    <dbReference type="NCBI Taxonomy" id="49012"/>
    <lineage>
        <taxon>Eukaryota</taxon>
        <taxon>Fungi</taxon>
        <taxon>Dikarya</taxon>
        <taxon>Basidiomycota</taxon>
        <taxon>Ustilaginomycotina</taxon>
        <taxon>Ustilaginomycetes</taxon>
        <taxon>Ustilaginales</taxon>
        <taxon>Ustilaginaceae</taxon>
        <taxon>Sporisorium</taxon>
    </lineage>
</organism>
<name>A0A0F7RU88_9BASI</name>